<evidence type="ECO:0000256" key="1">
    <source>
        <dbReference type="ARBA" id="ARBA00009104"/>
    </source>
</evidence>
<reference evidence="8 9" key="1">
    <citation type="submission" date="2017-09" db="EMBL/GenBank/DDBJ databases">
        <title>Large-scale bioinformatics analysis of Bacillus genomes uncovers conserved roles of natural products in bacterial physiology.</title>
        <authorList>
            <consortium name="Agbiome Team Llc"/>
            <person name="Bleich R.M."/>
            <person name="Grubbs K.J."/>
            <person name="Santa Maria K.C."/>
            <person name="Allen S.E."/>
            <person name="Farag S."/>
            <person name="Shank E.A."/>
            <person name="Bowers A."/>
        </authorList>
    </citation>
    <scope>NUCLEOTIDE SEQUENCE [LARGE SCALE GENOMIC DNA]</scope>
    <source>
        <strain evidence="8 9">AFS089089</strain>
    </source>
</reference>
<dbReference type="EC" id="2.7.1.176" evidence="2"/>
<dbReference type="GO" id="GO:0016301">
    <property type="term" value="F:kinase activity"/>
    <property type="evidence" value="ECO:0007669"/>
    <property type="project" value="InterPro"/>
</dbReference>
<evidence type="ECO:0000256" key="5">
    <source>
        <dbReference type="ARBA" id="ARBA00032897"/>
    </source>
</evidence>
<keyword evidence="3" id="KW-0547">Nucleotide-binding</keyword>
<dbReference type="AlphaFoldDB" id="A0A9X6Y8Z2"/>
<dbReference type="PANTHER" id="PTHR31153">
    <property type="entry name" value="CALMODULIN CALCIUM-DEPENDENT NAD KINASE"/>
    <property type="match status" value="1"/>
</dbReference>
<sequence length="254" mass="29408">MKKIKYRGKIILSLNKTTKDMYYIGDKYIEKRKAEHIKIIGYLINNDINTQEPPQAILLGGGSASGKSTLSKQWLDAYEKNSIPITYIDCDEIKLLIPEYENVKQYNEETAAVYVHDESSDIARELMEECIAGKKNFLYDGTMKNLKKYQHLIKHLKENGYNIVVTVVDVPLDEAKKRAYVRFLETGRSVPIQIIEESHREVPKTFYVIKDMVDEYTLYDTTGIIPKEVIEKTIDGNILIHNQGRLDEFYNKSK</sequence>
<evidence type="ECO:0000313" key="8">
    <source>
        <dbReference type="EMBL" id="PEA87722.1"/>
    </source>
</evidence>
<protein>
    <recommendedName>
        <fullName evidence="5">UDP-N-acetylglucosamine kinase</fullName>
        <ecNumber evidence="2">2.7.1.176</ecNumber>
    </recommendedName>
    <alternativeName>
        <fullName evidence="5">UDP-N-acetylglucosamine kinase</fullName>
    </alternativeName>
</protein>
<dbReference type="GO" id="GO:0005524">
    <property type="term" value="F:ATP binding"/>
    <property type="evidence" value="ECO:0007669"/>
    <property type="project" value="UniProtKB-KW"/>
</dbReference>
<comment type="caution">
    <text evidence="8">The sequence shown here is derived from an EMBL/GenBank/DDBJ whole genome shotgun (WGS) entry which is preliminary data.</text>
</comment>
<name>A0A9X6Y8Z2_BACTU</name>
<dbReference type="Proteomes" id="UP000220702">
    <property type="component" value="Unassembled WGS sequence"/>
</dbReference>
<dbReference type="InterPro" id="IPR044802">
    <property type="entry name" value="NADKc-like"/>
</dbReference>
<comment type="similarity">
    <text evidence="1">Belongs to the zeta toxin family.</text>
</comment>
<feature type="domain" description="Zeta toxin" evidence="7">
    <location>
        <begin position="48"/>
        <end position="214"/>
    </location>
</feature>
<evidence type="ECO:0000256" key="4">
    <source>
        <dbReference type="ARBA" id="ARBA00022840"/>
    </source>
</evidence>
<evidence type="ECO:0000256" key="3">
    <source>
        <dbReference type="ARBA" id="ARBA00022741"/>
    </source>
</evidence>
<proteinExistence type="inferred from homology"/>
<dbReference type="Gene3D" id="3.40.50.300">
    <property type="entry name" value="P-loop containing nucleotide triphosphate hydrolases"/>
    <property type="match status" value="1"/>
</dbReference>
<evidence type="ECO:0000256" key="6">
    <source>
        <dbReference type="ARBA" id="ARBA00048178"/>
    </source>
</evidence>
<dbReference type="SUPFAM" id="SSF52540">
    <property type="entry name" value="P-loop containing nucleoside triphosphate hydrolases"/>
    <property type="match status" value="1"/>
</dbReference>
<dbReference type="InterPro" id="IPR027417">
    <property type="entry name" value="P-loop_NTPase"/>
</dbReference>
<keyword evidence="4" id="KW-0067">ATP-binding</keyword>
<evidence type="ECO:0000259" key="7">
    <source>
        <dbReference type="Pfam" id="PF06414"/>
    </source>
</evidence>
<accession>A0A9X6Y8Z2</accession>
<dbReference type="EMBL" id="NVNL01000043">
    <property type="protein sequence ID" value="PEA87722.1"/>
    <property type="molecule type" value="Genomic_DNA"/>
</dbReference>
<dbReference type="Pfam" id="PF06414">
    <property type="entry name" value="Zeta_toxin"/>
    <property type="match status" value="1"/>
</dbReference>
<evidence type="ECO:0000256" key="2">
    <source>
        <dbReference type="ARBA" id="ARBA00011963"/>
    </source>
</evidence>
<comment type="catalytic activity">
    <reaction evidence="6">
        <text>UDP-N-acetyl-alpha-D-glucosamine + ATP = UDP-N-acetyl-alpha-D-glucosamine 3'-phosphate + ADP + H(+)</text>
        <dbReference type="Rhea" id="RHEA:32671"/>
        <dbReference type="ChEBI" id="CHEBI:15378"/>
        <dbReference type="ChEBI" id="CHEBI:30616"/>
        <dbReference type="ChEBI" id="CHEBI:57705"/>
        <dbReference type="ChEBI" id="CHEBI:64353"/>
        <dbReference type="ChEBI" id="CHEBI:456216"/>
        <dbReference type="EC" id="2.7.1.176"/>
    </reaction>
</comment>
<gene>
    <name evidence="8" type="ORF">CON71_22815</name>
</gene>
<dbReference type="PANTHER" id="PTHR31153:SF1">
    <property type="entry name" value="CALMODULIN CALCIUM-DEPENDENT NAD KINASE"/>
    <property type="match status" value="1"/>
</dbReference>
<dbReference type="InterPro" id="IPR010488">
    <property type="entry name" value="Zeta_toxin_domain"/>
</dbReference>
<evidence type="ECO:0000313" key="9">
    <source>
        <dbReference type="Proteomes" id="UP000220702"/>
    </source>
</evidence>
<organism evidence="8 9">
    <name type="scientific">Bacillus thuringiensis</name>
    <dbReference type="NCBI Taxonomy" id="1428"/>
    <lineage>
        <taxon>Bacteria</taxon>
        <taxon>Bacillati</taxon>
        <taxon>Bacillota</taxon>
        <taxon>Bacilli</taxon>
        <taxon>Bacillales</taxon>
        <taxon>Bacillaceae</taxon>
        <taxon>Bacillus</taxon>
        <taxon>Bacillus cereus group</taxon>
    </lineage>
</organism>